<dbReference type="PANTHER" id="PTHR48109:SF3">
    <property type="entry name" value="SLL0744 PROTEIN"/>
    <property type="match status" value="1"/>
</dbReference>
<keyword evidence="9" id="KW-1185">Reference proteome</keyword>
<keyword evidence="4" id="KW-0288">FMN</keyword>
<dbReference type="Proteomes" id="UP000615026">
    <property type="component" value="Unassembled WGS sequence"/>
</dbReference>
<dbReference type="PIRSF" id="PIRSF000164">
    <property type="entry name" value="DHO_oxidase"/>
    <property type="match status" value="1"/>
</dbReference>
<dbReference type="InterPro" id="IPR013785">
    <property type="entry name" value="Aldolase_TIM"/>
</dbReference>
<keyword evidence="3" id="KW-0285">Flavoprotein</keyword>
<dbReference type="EMBL" id="JADEXP010000051">
    <property type="protein sequence ID" value="MBE9066638.1"/>
    <property type="molecule type" value="Genomic_DNA"/>
</dbReference>
<dbReference type="InterPro" id="IPR050074">
    <property type="entry name" value="DHO_dehydrogenase"/>
</dbReference>
<evidence type="ECO:0000313" key="9">
    <source>
        <dbReference type="Proteomes" id="UP000615026"/>
    </source>
</evidence>
<gene>
    <name evidence="8" type="ORF">IQ260_08225</name>
</gene>
<dbReference type="PANTHER" id="PTHR48109">
    <property type="entry name" value="DIHYDROOROTATE DEHYDROGENASE (QUINONE), MITOCHONDRIAL-RELATED"/>
    <property type="match status" value="1"/>
</dbReference>
<name>A0A928X4T0_LEPEC</name>
<evidence type="ECO:0000256" key="1">
    <source>
        <dbReference type="ARBA" id="ARBA00001917"/>
    </source>
</evidence>
<evidence type="ECO:0000256" key="2">
    <source>
        <dbReference type="ARBA" id="ARBA00004725"/>
    </source>
</evidence>
<dbReference type="GO" id="GO:0005737">
    <property type="term" value="C:cytoplasm"/>
    <property type="evidence" value="ECO:0007669"/>
    <property type="project" value="InterPro"/>
</dbReference>
<dbReference type="GO" id="GO:0006222">
    <property type="term" value="P:UMP biosynthetic process"/>
    <property type="evidence" value="ECO:0007669"/>
    <property type="project" value="InterPro"/>
</dbReference>
<keyword evidence="6" id="KW-0560">Oxidoreductase</keyword>
<evidence type="ECO:0000256" key="4">
    <source>
        <dbReference type="ARBA" id="ARBA00022643"/>
    </source>
</evidence>
<feature type="domain" description="Dihydroorotate dehydrogenase catalytic" evidence="7">
    <location>
        <begin position="89"/>
        <end position="290"/>
    </location>
</feature>
<evidence type="ECO:0000256" key="6">
    <source>
        <dbReference type="ARBA" id="ARBA00023002"/>
    </source>
</evidence>
<dbReference type="InterPro" id="IPR012135">
    <property type="entry name" value="Dihydroorotate_DH_1_2"/>
</dbReference>
<keyword evidence="5" id="KW-0665">Pyrimidine biosynthesis</keyword>
<dbReference type="CDD" id="cd04739">
    <property type="entry name" value="DHOD_like"/>
    <property type="match status" value="1"/>
</dbReference>
<dbReference type="AlphaFoldDB" id="A0A928X4T0"/>
<organism evidence="8 9">
    <name type="scientific">Leptolyngbya cf. ectocarpi LEGE 11479</name>
    <dbReference type="NCBI Taxonomy" id="1828722"/>
    <lineage>
        <taxon>Bacteria</taxon>
        <taxon>Bacillati</taxon>
        <taxon>Cyanobacteriota</taxon>
        <taxon>Cyanophyceae</taxon>
        <taxon>Leptolyngbyales</taxon>
        <taxon>Leptolyngbyaceae</taxon>
        <taxon>Leptolyngbya group</taxon>
        <taxon>Leptolyngbya</taxon>
    </lineage>
</organism>
<reference evidence="8" key="1">
    <citation type="submission" date="2020-10" db="EMBL/GenBank/DDBJ databases">
        <authorList>
            <person name="Castelo-Branco R."/>
            <person name="Eusebio N."/>
            <person name="Adriana R."/>
            <person name="Vieira A."/>
            <person name="Brugerolle De Fraissinette N."/>
            <person name="Rezende De Castro R."/>
            <person name="Schneider M.P."/>
            <person name="Vasconcelos V."/>
            <person name="Leao P.N."/>
        </authorList>
    </citation>
    <scope>NUCLEOTIDE SEQUENCE</scope>
    <source>
        <strain evidence="8">LEGE 11479</strain>
    </source>
</reference>
<evidence type="ECO:0000256" key="3">
    <source>
        <dbReference type="ARBA" id="ARBA00022630"/>
    </source>
</evidence>
<comment type="cofactor">
    <cofactor evidence="1">
        <name>FMN</name>
        <dbReference type="ChEBI" id="CHEBI:58210"/>
    </cofactor>
</comment>
<proteinExistence type="predicted"/>
<comment type="caution">
    <text evidence="8">The sequence shown here is derived from an EMBL/GenBank/DDBJ whole genome shotgun (WGS) entry which is preliminary data.</text>
</comment>
<protein>
    <submittedName>
        <fullName evidence="8">Dihydroorotate dehydrogenase-like protein</fullName>
    </submittedName>
</protein>
<dbReference type="GO" id="GO:0006207">
    <property type="term" value="P:'de novo' pyrimidine nucleobase biosynthetic process"/>
    <property type="evidence" value="ECO:0007669"/>
    <property type="project" value="TreeGrafter"/>
</dbReference>
<evidence type="ECO:0000256" key="5">
    <source>
        <dbReference type="ARBA" id="ARBA00022975"/>
    </source>
</evidence>
<dbReference type="NCBIfam" id="NF005741">
    <property type="entry name" value="PRK07565.1"/>
    <property type="match status" value="1"/>
</dbReference>
<dbReference type="GO" id="GO:0004152">
    <property type="term" value="F:dihydroorotate dehydrogenase activity"/>
    <property type="evidence" value="ECO:0007669"/>
    <property type="project" value="InterPro"/>
</dbReference>
<dbReference type="Pfam" id="PF01180">
    <property type="entry name" value="DHO_dh"/>
    <property type="match status" value="1"/>
</dbReference>
<dbReference type="InterPro" id="IPR005720">
    <property type="entry name" value="Dihydroorotate_DH_cat"/>
</dbReference>
<evidence type="ECO:0000313" key="8">
    <source>
        <dbReference type="EMBL" id="MBE9066638.1"/>
    </source>
</evidence>
<dbReference type="Gene3D" id="3.20.20.70">
    <property type="entry name" value="Aldolase class I"/>
    <property type="match status" value="1"/>
</dbReference>
<dbReference type="SUPFAM" id="SSF51395">
    <property type="entry name" value="FMN-linked oxidoreductases"/>
    <property type="match status" value="1"/>
</dbReference>
<comment type="pathway">
    <text evidence="2">Pyrimidine metabolism; UMP biosynthesis via de novo pathway.</text>
</comment>
<sequence length="340" mass="38090">MDISTTYLGLSLRSPLVVGACGPLTENLDNLRHMEDAGAGAIVLHSLFEEQLYRDRLELDYYMTQGTESYGEALSYFPQRPLFHVSAEAYLEHIQLAKQRVDIPIIASLNGTASDSWADYAKQIESAGADALELNLYAVPTDVSLTSDQVEQTYLDIVHSVTHSVDLPVAVKLSPYFTNLANFTHRLSHTGINGLVLFNRFYQPDIDIDTLEVYPHVLLSTSQDLRLPLRWIAILYGTMPVDFAATGGIHRAQDVIKLLMTGADVTQMVSALLHHGIDHLRTVEQDLRRWLQDHEYTSLSQLKGSMSQINCPDPSAFERAQYIQSLQSYRPQPHSIHLAP</sequence>
<accession>A0A928X4T0</accession>
<evidence type="ECO:0000259" key="7">
    <source>
        <dbReference type="Pfam" id="PF01180"/>
    </source>
</evidence>